<feature type="compositionally biased region" description="Basic and acidic residues" evidence="2">
    <location>
        <begin position="1953"/>
        <end position="1967"/>
    </location>
</feature>
<feature type="compositionally biased region" description="Polar residues" evidence="2">
    <location>
        <begin position="1994"/>
        <end position="2011"/>
    </location>
</feature>
<dbReference type="Gene3D" id="2.30.29.30">
    <property type="entry name" value="Pleckstrin-homology domain (PH domain)/Phosphotyrosine-binding domain (PTB)"/>
    <property type="match status" value="1"/>
</dbReference>
<feature type="compositionally biased region" description="Basic and acidic residues" evidence="2">
    <location>
        <begin position="1691"/>
        <end position="1706"/>
    </location>
</feature>
<dbReference type="InterPro" id="IPR024774">
    <property type="entry name" value="PH_dom-Mcp5-type"/>
</dbReference>
<feature type="region of interest" description="Disordered" evidence="2">
    <location>
        <begin position="350"/>
        <end position="397"/>
    </location>
</feature>
<sequence length="2077" mass="230286">MAAPILNHTPATPSRSNGTNGHGEDDIFSDVDTASSQPYHHRFSSRFDPEPLELSSAASPSQLKRTIEAHLQETDRRLQDTQQLGTALLKQRDDLTSRLEEVDQLQDEATIPTDLRRRLVDIEREHADVNREVARALIGPKPKQDEAYSSDSGVFSSQATASPTKVSAPSRRHRNQPSTRAGDLQFAADISTSLLAQVRQLQSVVVDRDDALKRLQAEREALEQDMLGYTQKIRALDESEQKYKDENWNLETERHHLQTAARDANDKEKRLNAGLNSALAEKSKLQNDLDELRLAHSKLSEEHIATRKAHDTEIHGLKRSADATATDRQSLQDKVDELVAQNQELAKAVATRARTRHISPNQAFLDLPEEAPESTDSPDDSPPPSPTKATPRHGGLESETLKSSLTHAHRMIQNLKNNIHREKTEKIELKRMLQDARDELEHRRGGDAGSAAKRQKTKSEVFKKPLRPDMLGGTRRPRTDIELTDDDWEDHGYDSPSHARPTMLRGNNQPLTDLSDAYQTANDTEGTFDTADERNTTESEAFMTGVESLAGDSTDELTETEETASATGRQAPGRVARSSRQIAHSSNLSTPEDELEDMQTPVQPSFTKFKLRSTRTSLGKQSAQDTPGSTPRSVSLSEDSPATITTSQSPPTGEQSLFAELGGLDEIDSQNGTPARSSTMSSTHSTPGHPYTPSKSAATTQHSTAKPIMVNSSTMTDNWEGQTSNQPIASSSDKALLASAFPLPPSVPTSPVKKSDNGTQYTPQRSTLESPIRPMSSHITPPKTMWDAAHETPESATTNVEDGGVSPSHLGFSGVLSQDSIPMQSPSRNTTEIQRKLTSLQADISSREAELEAMKINHAITLTSMQQQLSELRSLHNTELADSRSCNLKDRDEIDRLTAELEHVRKEQASMIATMQYETDRLKMSHTTKVDDLERRVSAHEGKLRSKEAEMEDMRLHHASQIEVHQNDLDQLRGIQASEVKRLNDEIFSHQRNLADRQTELDTHRADHVTALAASAAQLEALKSAHAAQLQFVNSQLTDHREELTSKQSEIETLRNEHSAAMATSSNELEALRDSHASQTRELNEQLGSHRELLDVKVAELEKLRTGHATAFSLKQAELDTVQASHAAEVEKLKTLIAGHDEDAGRKRIEIEQLRNTHSQELEKLKTQLSGRGLEIGSKQTELETLRAIHDAELQNLHRQATSQTDELANEKSKLDALQNSHAQEVERLRAQMTDQNHQLEREKSELETVNAAHNQELGRLDRQRSIQTKDLDSKEREIARLNNQILTDTETSATLQAKLVALDKQAATYREDLEKQQAETILLETQVADLNNDLAGRQADIETIQRAHSVETQALGKQIVSGQEALLAKQYEYSSTQADQARELEQLRAQVDANNEVLISLQNKHADELRSLQDQLVGKNEEIERLRGELATLQARFAQLPGYSGILSQETQPVSPDRAFRPLPSTNNRSISPERPRTAERVVNVETGKAQPVHVYEDATSAPVHYQITTRPLADASASRINQQDDVFGGPLVRPISGRDQTAHNSLTADRLDDTQKNKRDLIAPVAIPQQPRSPVVRESSSPTRYPGRPSSRNRFVTTIVEDSVAGEPSSPLPAPRSGSASSLRSSSFVTQQHPPLPSDHRDIIAKASSEVSSPTRKDSPIKQGGVMGPPIMPASAMRRSRTPTGSVRTAEKVAGKRPMNDGRVSRRSSVSSFASELDERFNIRTQQQASAFEPGPGTDPRMIQAITQTMIGEYLWKYTRKAGSKEMSATRHRRYFWVHPYTKTLYWSDQDPQTAGGSQLKAKSVQIESVRIITDDNPMPPGLHRKSLEVTTPGRKIKFTASTGQRHETWFNALSYLLHRNEDHVRTGEEAVNGNDITQEDIAEFSVNGYGARLVPNDSRMSMSSYNSRTTNGTQRRLRQSLPAGMAATSPTRQIPPGQSLSGQTNNDTLRASRLDAPTDKDRTLRASSRSRISKMIGSVAGRSRPDASGVAGSSSQPRENSSIYNASIVSDGRKVEEEEARRRREHIEQPGIEDVRACCDGQHHVGDLNHHQSTTASVQHRVSNAINRSMNRRT</sequence>
<feature type="compositionally biased region" description="Low complexity" evidence="2">
    <location>
        <begin position="1617"/>
        <end position="1629"/>
    </location>
</feature>
<name>A0AAN7T4K4_9EURO</name>
<evidence type="ECO:0000256" key="1">
    <source>
        <dbReference type="SAM" id="Coils"/>
    </source>
</evidence>
<feature type="coiled-coil region" evidence="1">
    <location>
        <begin position="1385"/>
        <end position="1437"/>
    </location>
</feature>
<feature type="coiled-coil region" evidence="1">
    <location>
        <begin position="887"/>
        <end position="950"/>
    </location>
</feature>
<feature type="coiled-coil region" evidence="1">
    <location>
        <begin position="1194"/>
        <end position="1334"/>
    </location>
</feature>
<feature type="region of interest" description="Disordered" evidence="2">
    <location>
        <begin position="1898"/>
        <end position="2029"/>
    </location>
</feature>
<feature type="compositionally biased region" description="Basic and acidic residues" evidence="2">
    <location>
        <begin position="2014"/>
        <end position="2029"/>
    </location>
</feature>
<feature type="region of interest" description="Disordered" evidence="2">
    <location>
        <begin position="2054"/>
        <end position="2077"/>
    </location>
</feature>
<dbReference type="Proteomes" id="UP001309876">
    <property type="component" value="Unassembled WGS sequence"/>
</dbReference>
<feature type="compositionally biased region" description="Polar residues" evidence="2">
    <location>
        <begin position="669"/>
        <end position="686"/>
    </location>
</feature>
<feature type="region of interest" description="Disordered" evidence="2">
    <location>
        <begin position="1449"/>
        <end position="1480"/>
    </location>
</feature>
<dbReference type="Pfam" id="PF12814">
    <property type="entry name" value="Mcp5_PH"/>
    <property type="match status" value="1"/>
</dbReference>
<evidence type="ECO:0000259" key="3">
    <source>
        <dbReference type="PROSITE" id="PS50003"/>
    </source>
</evidence>
<comment type="caution">
    <text evidence="4">The sequence shown here is derived from an EMBL/GenBank/DDBJ whole genome shotgun (WGS) entry which is preliminary data.</text>
</comment>
<feature type="region of interest" description="Disordered" evidence="2">
    <location>
        <begin position="439"/>
        <end position="514"/>
    </location>
</feature>
<dbReference type="PANTHER" id="PTHR28190">
    <property type="entry name" value="NUCLEAR MIGRATION PROTEIN NUM1"/>
    <property type="match status" value="1"/>
</dbReference>
<feature type="compositionally biased region" description="Low complexity" evidence="2">
    <location>
        <begin position="1574"/>
        <end position="1584"/>
    </location>
</feature>
<dbReference type="GO" id="GO:0005739">
    <property type="term" value="C:mitochondrion"/>
    <property type="evidence" value="ECO:0007669"/>
    <property type="project" value="TreeGrafter"/>
</dbReference>
<feature type="compositionally biased region" description="Polar residues" evidence="2">
    <location>
        <begin position="9"/>
        <end position="19"/>
    </location>
</feature>
<feature type="compositionally biased region" description="Basic and acidic residues" evidence="2">
    <location>
        <begin position="303"/>
        <end position="321"/>
    </location>
</feature>
<evidence type="ECO:0000256" key="2">
    <source>
        <dbReference type="SAM" id="MobiDB-lite"/>
    </source>
</evidence>
<dbReference type="SMART" id="SM00233">
    <property type="entry name" value="PH"/>
    <property type="match status" value="1"/>
</dbReference>
<feature type="region of interest" description="Disordered" evidence="2">
    <location>
        <begin position="1527"/>
        <end position="1712"/>
    </location>
</feature>
<feature type="compositionally biased region" description="Polar residues" evidence="2">
    <location>
        <begin position="614"/>
        <end position="655"/>
    </location>
</feature>
<dbReference type="GO" id="GO:0032065">
    <property type="term" value="P:maintenance of protein location in cell cortex"/>
    <property type="evidence" value="ECO:0007669"/>
    <property type="project" value="InterPro"/>
</dbReference>
<feature type="compositionally biased region" description="Polar residues" evidence="2">
    <location>
        <begin position="1540"/>
        <end position="1549"/>
    </location>
</feature>
<feature type="compositionally biased region" description="Polar residues" evidence="2">
    <location>
        <begin position="757"/>
        <end position="769"/>
    </location>
</feature>
<dbReference type="GO" id="GO:0005938">
    <property type="term" value="C:cell cortex"/>
    <property type="evidence" value="ECO:0007669"/>
    <property type="project" value="InterPro"/>
</dbReference>
<feature type="coiled-coil region" evidence="1">
    <location>
        <begin position="275"/>
        <end position="302"/>
    </location>
</feature>
<feature type="region of interest" description="Disordered" evidence="2">
    <location>
        <begin position="138"/>
        <end position="181"/>
    </location>
</feature>
<feature type="domain" description="PH" evidence="3">
    <location>
        <begin position="1750"/>
        <end position="1861"/>
    </location>
</feature>
<feature type="compositionally biased region" description="Polar residues" evidence="2">
    <location>
        <begin position="578"/>
        <end position="590"/>
    </location>
</feature>
<feature type="compositionally biased region" description="Polar residues" evidence="2">
    <location>
        <begin position="1931"/>
        <end position="1952"/>
    </location>
</feature>
<protein>
    <recommendedName>
        <fullName evidence="3">PH domain-containing protein</fullName>
    </recommendedName>
</protein>
<feature type="compositionally biased region" description="Acidic residues" evidence="2">
    <location>
        <begin position="553"/>
        <end position="562"/>
    </location>
</feature>
<gene>
    <name evidence="4" type="ORF">LTR05_000101</name>
</gene>
<proteinExistence type="predicted"/>
<dbReference type="SUPFAM" id="SSF50729">
    <property type="entry name" value="PH domain-like"/>
    <property type="match status" value="1"/>
</dbReference>
<dbReference type="GO" id="GO:0005543">
    <property type="term" value="F:phospholipid binding"/>
    <property type="evidence" value="ECO:0007669"/>
    <property type="project" value="InterPro"/>
</dbReference>
<feature type="compositionally biased region" description="Basic and acidic residues" evidence="2">
    <location>
        <begin position="457"/>
        <end position="467"/>
    </location>
</feature>
<accession>A0AAN7T4K4</accession>
<reference evidence="4 5" key="1">
    <citation type="submission" date="2023-08" db="EMBL/GenBank/DDBJ databases">
        <title>Black Yeasts Isolated from many extreme environments.</title>
        <authorList>
            <person name="Coleine C."/>
            <person name="Stajich J.E."/>
            <person name="Selbmann L."/>
        </authorList>
    </citation>
    <scope>NUCLEOTIDE SEQUENCE [LARGE SCALE GENOMIC DNA]</scope>
    <source>
        <strain evidence="4 5">CCFEE 5910</strain>
    </source>
</reference>
<dbReference type="GO" id="GO:0000226">
    <property type="term" value="P:microtubule cytoskeleton organization"/>
    <property type="evidence" value="ECO:0007669"/>
    <property type="project" value="TreeGrafter"/>
</dbReference>
<dbReference type="PROSITE" id="PS50003">
    <property type="entry name" value="PH_DOMAIN"/>
    <property type="match status" value="1"/>
</dbReference>
<feature type="coiled-coil region" evidence="1">
    <location>
        <begin position="405"/>
        <end position="439"/>
    </location>
</feature>
<feature type="coiled-coil region" evidence="1">
    <location>
        <begin position="205"/>
        <end position="239"/>
    </location>
</feature>
<dbReference type="InterPro" id="IPR001849">
    <property type="entry name" value="PH_domain"/>
</dbReference>
<feature type="region of interest" description="Disordered" evidence="2">
    <location>
        <begin position="303"/>
        <end position="329"/>
    </location>
</feature>
<feature type="compositionally biased region" description="Polar residues" evidence="2">
    <location>
        <begin position="505"/>
        <end position="514"/>
    </location>
</feature>
<feature type="region of interest" description="Disordered" evidence="2">
    <location>
        <begin position="1"/>
        <end position="61"/>
    </location>
</feature>
<feature type="compositionally biased region" description="Polar residues" evidence="2">
    <location>
        <begin position="1901"/>
        <end position="1917"/>
    </location>
</feature>
<feature type="compositionally biased region" description="Acidic residues" evidence="2">
    <location>
        <begin position="367"/>
        <end position="379"/>
    </location>
</feature>
<feature type="compositionally biased region" description="Polar residues" evidence="2">
    <location>
        <begin position="147"/>
        <end position="167"/>
    </location>
</feature>
<evidence type="ECO:0000313" key="5">
    <source>
        <dbReference type="Proteomes" id="UP001309876"/>
    </source>
</evidence>
<feature type="compositionally biased region" description="Basic and acidic residues" evidence="2">
    <location>
        <begin position="1551"/>
        <end position="1563"/>
    </location>
</feature>
<feature type="compositionally biased region" description="Polar residues" evidence="2">
    <location>
        <begin position="693"/>
        <end position="702"/>
    </location>
</feature>
<dbReference type="InterPro" id="IPR011993">
    <property type="entry name" value="PH-like_dom_sf"/>
</dbReference>
<dbReference type="PANTHER" id="PTHR28190:SF1">
    <property type="entry name" value="NUCLEAR MIGRATION PROTEIN NUM1"/>
    <property type="match status" value="1"/>
</dbReference>
<evidence type="ECO:0000313" key="4">
    <source>
        <dbReference type="EMBL" id="KAK5089933.1"/>
    </source>
</evidence>
<dbReference type="InterPro" id="IPR053005">
    <property type="entry name" value="Nuclear_Pos-Cytoskel_Interact"/>
</dbReference>
<organism evidence="4 5">
    <name type="scientific">Lithohypha guttulata</name>
    <dbReference type="NCBI Taxonomy" id="1690604"/>
    <lineage>
        <taxon>Eukaryota</taxon>
        <taxon>Fungi</taxon>
        <taxon>Dikarya</taxon>
        <taxon>Ascomycota</taxon>
        <taxon>Pezizomycotina</taxon>
        <taxon>Eurotiomycetes</taxon>
        <taxon>Chaetothyriomycetidae</taxon>
        <taxon>Chaetothyriales</taxon>
        <taxon>Trichomeriaceae</taxon>
        <taxon>Lithohypha</taxon>
    </lineage>
</organism>
<dbReference type="CDD" id="cd13365">
    <property type="entry name" value="PH_PLC_plant-like"/>
    <property type="match status" value="1"/>
</dbReference>
<dbReference type="EMBL" id="JAVRRJ010000001">
    <property type="protein sequence ID" value="KAK5089933.1"/>
    <property type="molecule type" value="Genomic_DNA"/>
</dbReference>
<dbReference type="GO" id="GO:0015631">
    <property type="term" value="F:tubulin binding"/>
    <property type="evidence" value="ECO:0007669"/>
    <property type="project" value="TreeGrafter"/>
</dbReference>
<keyword evidence="1" id="KW-0175">Coiled coil</keyword>
<keyword evidence="5" id="KW-1185">Reference proteome</keyword>
<feature type="region of interest" description="Disordered" evidence="2">
    <location>
        <begin position="546"/>
        <end position="702"/>
    </location>
</feature>
<feature type="region of interest" description="Disordered" evidence="2">
    <location>
        <begin position="740"/>
        <end position="780"/>
    </location>
</feature>